<sequence length="67" mass="7230">MLDSPLIHRRTALSAQPCSLGSRCSVNSDLSAWLSLPGPRRDCPTPLDLPPDLITRRVVGALPWVGP</sequence>
<organism evidence="1 2">
    <name type="scientific">Acorus calamus</name>
    <name type="common">Sweet flag</name>
    <dbReference type="NCBI Taxonomy" id="4465"/>
    <lineage>
        <taxon>Eukaryota</taxon>
        <taxon>Viridiplantae</taxon>
        <taxon>Streptophyta</taxon>
        <taxon>Embryophyta</taxon>
        <taxon>Tracheophyta</taxon>
        <taxon>Spermatophyta</taxon>
        <taxon>Magnoliopsida</taxon>
        <taxon>Liliopsida</taxon>
        <taxon>Acoraceae</taxon>
        <taxon>Acorus</taxon>
    </lineage>
</organism>
<dbReference type="EMBL" id="JAUJYO010000001">
    <property type="protein sequence ID" value="KAK1325390.1"/>
    <property type="molecule type" value="Genomic_DNA"/>
</dbReference>
<accession>A0AAV9FHJ3</accession>
<evidence type="ECO:0000313" key="1">
    <source>
        <dbReference type="EMBL" id="KAK1325390.1"/>
    </source>
</evidence>
<name>A0AAV9FHJ3_ACOCL</name>
<proteinExistence type="predicted"/>
<dbReference type="AlphaFoldDB" id="A0AAV9FHJ3"/>
<keyword evidence="2" id="KW-1185">Reference proteome</keyword>
<gene>
    <name evidence="1" type="ORF">QJS10_CPA01g02204</name>
</gene>
<reference evidence="1" key="1">
    <citation type="journal article" date="2023" name="Nat. Commun.">
        <title>Diploid and tetraploid genomes of Acorus and the evolution of monocots.</title>
        <authorList>
            <person name="Ma L."/>
            <person name="Liu K.W."/>
            <person name="Li Z."/>
            <person name="Hsiao Y.Y."/>
            <person name="Qi Y."/>
            <person name="Fu T."/>
            <person name="Tang G.D."/>
            <person name="Zhang D."/>
            <person name="Sun W.H."/>
            <person name="Liu D.K."/>
            <person name="Li Y."/>
            <person name="Chen G.Z."/>
            <person name="Liu X.D."/>
            <person name="Liao X.Y."/>
            <person name="Jiang Y.T."/>
            <person name="Yu X."/>
            <person name="Hao Y."/>
            <person name="Huang J."/>
            <person name="Zhao X.W."/>
            <person name="Ke S."/>
            <person name="Chen Y.Y."/>
            <person name="Wu W.L."/>
            <person name="Hsu J.L."/>
            <person name="Lin Y.F."/>
            <person name="Huang M.D."/>
            <person name="Li C.Y."/>
            <person name="Huang L."/>
            <person name="Wang Z.W."/>
            <person name="Zhao X."/>
            <person name="Zhong W.Y."/>
            <person name="Peng D.H."/>
            <person name="Ahmad S."/>
            <person name="Lan S."/>
            <person name="Zhang J.S."/>
            <person name="Tsai W.C."/>
            <person name="Van de Peer Y."/>
            <person name="Liu Z.J."/>
        </authorList>
    </citation>
    <scope>NUCLEOTIDE SEQUENCE</scope>
    <source>
        <strain evidence="1">CP</strain>
    </source>
</reference>
<evidence type="ECO:0000313" key="2">
    <source>
        <dbReference type="Proteomes" id="UP001180020"/>
    </source>
</evidence>
<comment type="caution">
    <text evidence="1">The sequence shown here is derived from an EMBL/GenBank/DDBJ whole genome shotgun (WGS) entry which is preliminary data.</text>
</comment>
<dbReference type="Proteomes" id="UP001180020">
    <property type="component" value="Unassembled WGS sequence"/>
</dbReference>
<protein>
    <submittedName>
        <fullName evidence="1">Uncharacterized protein</fullName>
    </submittedName>
</protein>
<reference evidence="1" key="2">
    <citation type="submission" date="2023-06" db="EMBL/GenBank/DDBJ databases">
        <authorList>
            <person name="Ma L."/>
            <person name="Liu K.-W."/>
            <person name="Li Z."/>
            <person name="Hsiao Y.-Y."/>
            <person name="Qi Y."/>
            <person name="Fu T."/>
            <person name="Tang G."/>
            <person name="Zhang D."/>
            <person name="Sun W.-H."/>
            <person name="Liu D.-K."/>
            <person name="Li Y."/>
            <person name="Chen G.-Z."/>
            <person name="Liu X.-D."/>
            <person name="Liao X.-Y."/>
            <person name="Jiang Y.-T."/>
            <person name="Yu X."/>
            <person name="Hao Y."/>
            <person name="Huang J."/>
            <person name="Zhao X.-W."/>
            <person name="Ke S."/>
            <person name="Chen Y.-Y."/>
            <person name="Wu W.-L."/>
            <person name="Hsu J.-L."/>
            <person name="Lin Y.-F."/>
            <person name="Huang M.-D."/>
            <person name="Li C.-Y."/>
            <person name="Huang L."/>
            <person name="Wang Z.-W."/>
            <person name="Zhao X."/>
            <person name="Zhong W.-Y."/>
            <person name="Peng D.-H."/>
            <person name="Ahmad S."/>
            <person name="Lan S."/>
            <person name="Zhang J.-S."/>
            <person name="Tsai W.-C."/>
            <person name="Van De Peer Y."/>
            <person name="Liu Z.-J."/>
        </authorList>
    </citation>
    <scope>NUCLEOTIDE SEQUENCE</scope>
    <source>
        <strain evidence="1">CP</strain>
        <tissue evidence="1">Leaves</tissue>
    </source>
</reference>